<evidence type="ECO:0000313" key="1">
    <source>
        <dbReference type="EMBL" id="WAV92181.1"/>
    </source>
</evidence>
<dbReference type="EMBL" id="CP098251">
    <property type="protein sequence ID" value="WAV92181.1"/>
    <property type="molecule type" value="Genomic_DNA"/>
</dbReference>
<accession>A0A9E9NS52</accession>
<dbReference type="GO" id="GO:0003677">
    <property type="term" value="F:DNA binding"/>
    <property type="evidence" value="ECO:0007669"/>
    <property type="project" value="InterPro"/>
</dbReference>
<organism evidence="1">
    <name type="scientific">Oxalobacter aliiformigenes</name>
    <dbReference type="NCBI Taxonomy" id="2946593"/>
    <lineage>
        <taxon>Bacteria</taxon>
        <taxon>Pseudomonadati</taxon>
        <taxon>Pseudomonadota</taxon>
        <taxon>Betaproteobacteria</taxon>
        <taxon>Burkholderiales</taxon>
        <taxon>Oxalobacteraceae</taxon>
        <taxon>Oxalobacter</taxon>
    </lineage>
</organism>
<proteinExistence type="predicted"/>
<dbReference type="Gene3D" id="1.10.10.10">
    <property type="entry name" value="Winged helix-like DNA-binding domain superfamily/Winged helix DNA-binding domain"/>
    <property type="match status" value="1"/>
</dbReference>
<protein>
    <submittedName>
        <fullName evidence="1">Uncharacterized protein</fullName>
    </submittedName>
</protein>
<dbReference type="AlphaFoldDB" id="A0A9E9NS52"/>
<dbReference type="InterPro" id="IPR009061">
    <property type="entry name" value="DNA-bd_dom_put_sf"/>
</dbReference>
<gene>
    <name evidence="1" type="ORF">NB646_04265</name>
</gene>
<dbReference type="InterPro" id="IPR036388">
    <property type="entry name" value="WH-like_DNA-bd_sf"/>
</dbReference>
<dbReference type="PROSITE" id="PS51702">
    <property type="entry name" value="HTH_MU"/>
    <property type="match status" value="1"/>
</dbReference>
<dbReference type="RefSeq" id="WP_269284255.1">
    <property type="nucleotide sequence ID" value="NZ_CP098251.1"/>
</dbReference>
<reference evidence="1" key="1">
    <citation type="journal article" date="2022" name="Front. Microbiol.">
        <title>New perspectives on an old grouping: The genomic and phenotypic variability of Oxalobacter formigenes and the implications for calcium oxalate stone prevention.</title>
        <authorList>
            <person name="Chmiel J.A."/>
            <person name="Carr C."/>
            <person name="Stuivenberg G.A."/>
            <person name="Venema R."/>
            <person name="Chanyi R.M."/>
            <person name="Al K.F."/>
            <person name="Giguere D."/>
            <person name="Say H."/>
            <person name="Akouris P.P."/>
            <person name="Dominguez Romero S.A."/>
            <person name="Kwong A."/>
            <person name="Tai V."/>
            <person name="Koval S.F."/>
            <person name="Razvi H."/>
            <person name="Bjazevic J."/>
            <person name="Burton J.P."/>
        </authorList>
    </citation>
    <scope>NUCLEOTIDE SEQUENCE</scope>
    <source>
        <strain evidence="1">OxK</strain>
    </source>
</reference>
<name>A0A9E9NS52_9BURK</name>
<dbReference type="InterPro" id="IPR003314">
    <property type="entry name" value="Mu-type_HTH"/>
</dbReference>
<dbReference type="Proteomes" id="UP001164819">
    <property type="component" value="Chromosome"/>
</dbReference>
<dbReference type="SUPFAM" id="SSF46955">
    <property type="entry name" value="Putative DNA-binding domain"/>
    <property type="match status" value="1"/>
</dbReference>
<sequence>MKILFTAAEIARMRLPGLPTTKSSILSRAAKEGWRYEEQYGIGGIRKAFEIPDHYLVSAHGDVAEKATRQKPGKYQVKRIGMEKETAGSVNASKLAAAAHVLEKWDTDENIGMTPDGKGKMIAIFYKILMDGADMEDLSGLLKEVTDIARKKAGK</sequence>
<dbReference type="Pfam" id="PF02316">
    <property type="entry name" value="HTH_Tnp_Mu_1"/>
    <property type="match status" value="1"/>
</dbReference>